<keyword evidence="5" id="KW-0269">Exonuclease</keyword>
<feature type="domain" description="Exonuclease" evidence="8">
    <location>
        <begin position="30"/>
        <end position="213"/>
    </location>
</feature>
<dbReference type="InterPro" id="IPR013520">
    <property type="entry name" value="Ribonucl_H"/>
</dbReference>
<evidence type="ECO:0000313" key="9">
    <source>
        <dbReference type="EMBL" id="MCL6423705.1"/>
    </source>
</evidence>
<dbReference type="PANTHER" id="PTHR13058">
    <property type="entry name" value="THREE PRIME REPAIR EXONUCLEASE 1, 2"/>
    <property type="match status" value="1"/>
</dbReference>
<proteinExistence type="inferred from homology"/>
<dbReference type="Proteomes" id="UP001203761">
    <property type="component" value="Unassembled WGS sequence"/>
</dbReference>
<dbReference type="Gene3D" id="3.30.420.10">
    <property type="entry name" value="Ribonuclease H-like superfamily/Ribonuclease H"/>
    <property type="match status" value="1"/>
</dbReference>
<evidence type="ECO:0000313" key="10">
    <source>
        <dbReference type="Proteomes" id="UP001203761"/>
    </source>
</evidence>
<evidence type="ECO:0000256" key="3">
    <source>
        <dbReference type="ARBA" id="ARBA00022723"/>
    </source>
</evidence>
<comment type="caution">
    <text evidence="9">The sequence shown here is derived from an EMBL/GenBank/DDBJ whole genome shotgun (WGS) entry which is preliminary data.</text>
</comment>
<dbReference type="CDD" id="cd06127">
    <property type="entry name" value="DEDDh"/>
    <property type="match status" value="1"/>
</dbReference>
<evidence type="ECO:0000256" key="5">
    <source>
        <dbReference type="ARBA" id="ARBA00022839"/>
    </source>
</evidence>
<dbReference type="NCBIfam" id="NF005927">
    <property type="entry name" value="PRK07942.1"/>
    <property type="match status" value="1"/>
</dbReference>
<dbReference type="InterPro" id="IPR040393">
    <property type="entry name" value="TREX1/2"/>
</dbReference>
<protein>
    <submittedName>
        <fullName evidence="9">DNA polymerase III subunit epsilon</fullName>
    </submittedName>
</protein>
<comment type="cofactor">
    <cofactor evidence="1">
        <name>Mg(2+)</name>
        <dbReference type="ChEBI" id="CHEBI:18420"/>
    </cofactor>
</comment>
<accession>A0ABT0R1A3</accession>
<name>A0ABT0R1A3_9MICO</name>
<evidence type="ECO:0000256" key="1">
    <source>
        <dbReference type="ARBA" id="ARBA00001946"/>
    </source>
</evidence>
<dbReference type="EMBL" id="JAKNCJ010000004">
    <property type="protein sequence ID" value="MCL6423705.1"/>
    <property type="molecule type" value="Genomic_DNA"/>
</dbReference>
<keyword evidence="10" id="KW-1185">Reference proteome</keyword>
<gene>
    <name evidence="9" type="ORF">Bequi_09945</name>
</gene>
<dbReference type="Pfam" id="PF00929">
    <property type="entry name" value="RNase_T"/>
    <property type="match status" value="1"/>
</dbReference>
<dbReference type="SUPFAM" id="SSF53098">
    <property type="entry name" value="Ribonuclease H-like"/>
    <property type="match status" value="1"/>
</dbReference>
<evidence type="ECO:0000256" key="6">
    <source>
        <dbReference type="ARBA" id="ARBA00022842"/>
    </source>
</evidence>
<keyword evidence="2" id="KW-0540">Nuclease</keyword>
<organism evidence="9 10">
    <name type="scientific">Brachybacterium equifaecis</name>
    <dbReference type="NCBI Taxonomy" id="2910770"/>
    <lineage>
        <taxon>Bacteria</taxon>
        <taxon>Bacillati</taxon>
        <taxon>Actinomycetota</taxon>
        <taxon>Actinomycetes</taxon>
        <taxon>Micrococcales</taxon>
        <taxon>Dermabacteraceae</taxon>
        <taxon>Brachybacterium</taxon>
    </lineage>
</organism>
<dbReference type="SMART" id="SM00479">
    <property type="entry name" value="EXOIII"/>
    <property type="match status" value="1"/>
</dbReference>
<sequence>MEDRLGLLNLIRSISSEPGTDVPGMWLNRPMLGFDTETTGVDTDRDRIVTVALVASSGMPPHQEVVCTWLIDPSIEIPEGASAVHGVSTEFARTHGIAPLEALDQVATILAEAQMRGIPIVAFNARFDLRILEAELVRNGLPTLAQRAPGAPLLVLDPLTIDRGMDRWRKGKRKLVDMMALLGIKQGGRLHTADVDVSMTLQVLRALARKHPSLGKWDLASLQGEQERWHRVWAQGMNGWLARQGKPADIELTWP</sequence>
<evidence type="ECO:0000256" key="2">
    <source>
        <dbReference type="ARBA" id="ARBA00022722"/>
    </source>
</evidence>
<reference evidence="9" key="1">
    <citation type="submission" date="2022-02" db="EMBL/GenBank/DDBJ databases">
        <authorList>
            <person name="Lee M."/>
            <person name="Kim S.-J."/>
            <person name="Jung M.-Y."/>
        </authorList>
    </citation>
    <scope>NUCLEOTIDE SEQUENCE</scope>
    <source>
        <strain evidence="9">JHP9</strain>
    </source>
</reference>
<keyword evidence="6" id="KW-0460">Magnesium</keyword>
<dbReference type="InterPro" id="IPR036397">
    <property type="entry name" value="RNaseH_sf"/>
</dbReference>
<dbReference type="RefSeq" id="WP_249737779.1">
    <property type="nucleotide sequence ID" value="NZ_JAKNCJ010000004.1"/>
</dbReference>
<evidence type="ECO:0000259" key="8">
    <source>
        <dbReference type="SMART" id="SM00479"/>
    </source>
</evidence>
<comment type="similarity">
    <text evidence="7">Belongs to the exonuclease superfamily. TREX family.</text>
</comment>
<evidence type="ECO:0000256" key="7">
    <source>
        <dbReference type="ARBA" id="ARBA00025769"/>
    </source>
</evidence>
<keyword evidence="3" id="KW-0479">Metal-binding</keyword>
<dbReference type="InterPro" id="IPR012337">
    <property type="entry name" value="RNaseH-like_sf"/>
</dbReference>
<evidence type="ECO:0000256" key="4">
    <source>
        <dbReference type="ARBA" id="ARBA00022801"/>
    </source>
</evidence>
<dbReference type="PANTHER" id="PTHR13058:SF19">
    <property type="entry name" value="LD40940P"/>
    <property type="match status" value="1"/>
</dbReference>
<keyword evidence="4" id="KW-0378">Hydrolase</keyword>